<evidence type="ECO:0000313" key="5">
    <source>
        <dbReference type="Proteomes" id="UP000195402"/>
    </source>
</evidence>
<evidence type="ECO:0000256" key="2">
    <source>
        <dbReference type="SAM" id="Coils"/>
    </source>
</evidence>
<accession>A0A200QUU0</accession>
<organism evidence="4 5">
    <name type="scientific">Macleaya cordata</name>
    <name type="common">Five-seeded plume-poppy</name>
    <name type="synonym">Bocconia cordata</name>
    <dbReference type="NCBI Taxonomy" id="56857"/>
    <lineage>
        <taxon>Eukaryota</taxon>
        <taxon>Viridiplantae</taxon>
        <taxon>Streptophyta</taxon>
        <taxon>Embryophyta</taxon>
        <taxon>Tracheophyta</taxon>
        <taxon>Spermatophyta</taxon>
        <taxon>Magnoliopsida</taxon>
        <taxon>Ranunculales</taxon>
        <taxon>Papaveraceae</taxon>
        <taxon>Papaveroideae</taxon>
        <taxon>Macleaya</taxon>
    </lineage>
</organism>
<dbReference type="Proteomes" id="UP000195402">
    <property type="component" value="Unassembled WGS sequence"/>
</dbReference>
<dbReference type="PANTHER" id="PTHR23160">
    <property type="entry name" value="SYNAPTONEMAL COMPLEX PROTEIN-RELATED"/>
    <property type="match status" value="1"/>
</dbReference>
<keyword evidence="5" id="KW-1185">Reference proteome</keyword>
<evidence type="ECO:0000313" key="4">
    <source>
        <dbReference type="EMBL" id="OVA14205.1"/>
    </source>
</evidence>
<proteinExistence type="predicted"/>
<dbReference type="STRING" id="56857.A0A200QUU0"/>
<reference evidence="4 5" key="1">
    <citation type="journal article" date="2017" name="Mol. Plant">
        <title>The Genome of Medicinal Plant Macleaya cordata Provides New Insights into Benzylisoquinoline Alkaloids Metabolism.</title>
        <authorList>
            <person name="Liu X."/>
            <person name="Liu Y."/>
            <person name="Huang P."/>
            <person name="Ma Y."/>
            <person name="Qing Z."/>
            <person name="Tang Q."/>
            <person name="Cao H."/>
            <person name="Cheng P."/>
            <person name="Zheng Y."/>
            <person name="Yuan Z."/>
            <person name="Zhou Y."/>
            <person name="Liu J."/>
            <person name="Tang Z."/>
            <person name="Zhuo Y."/>
            <person name="Zhang Y."/>
            <person name="Yu L."/>
            <person name="Huang J."/>
            <person name="Yang P."/>
            <person name="Peng Q."/>
            <person name="Zhang J."/>
            <person name="Jiang W."/>
            <person name="Zhang Z."/>
            <person name="Lin K."/>
            <person name="Ro D.K."/>
            <person name="Chen X."/>
            <person name="Xiong X."/>
            <person name="Shang Y."/>
            <person name="Huang S."/>
            <person name="Zeng J."/>
        </authorList>
    </citation>
    <scope>NUCLEOTIDE SEQUENCE [LARGE SCALE GENOMIC DNA]</scope>
    <source>
        <strain evidence="5">cv. BLH2017</strain>
        <tissue evidence="4">Root</tissue>
    </source>
</reference>
<dbReference type="AlphaFoldDB" id="A0A200QUU0"/>
<protein>
    <submittedName>
        <fullName evidence="4">Uncharacterized protein</fullName>
    </submittedName>
</protein>
<feature type="coiled-coil region" evidence="2">
    <location>
        <begin position="67"/>
        <end position="199"/>
    </location>
</feature>
<feature type="region of interest" description="Disordered" evidence="3">
    <location>
        <begin position="830"/>
        <end position="878"/>
    </location>
</feature>
<feature type="coiled-coil region" evidence="2">
    <location>
        <begin position="359"/>
        <end position="541"/>
    </location>
</feature>
<dbReference type="OMA" id="KKQYDIM"/>
<name>A0A200QUU0_MACCD</name>
<sequence length="878" mass="101140">MMNKLGYSGMKSLDQLRSLSGSVSGTGRTFAMPSRSSSDSSSFGSFANLKLTAEKLVKEQASVKTDLDMANSKLKKSMEHIHSLEEKLQNAINENAKLQVKQKEDAKLWKGLESKLSSTKTLCDQLTETLQHLAGQVRDAEQDKKLFEDKLCASSEAFDSLNLQMTGLTLKLESADENMRNSEKELMELKIEKEEREKVYMDENCRTVKLIGEKDALIKDLEGTVAADKLCLQSLNSQLEEVHRELSLKEGMCKCLTDGQNNLEKEMNALQLSNEDSARRLLASGQEIKVLEDLVHDLVEKLIELDKHSAMVSENVVQLNHAFDTCYKLVQQEKDLTARRTQLQFSRLNDQVLHVKSENGALQLENEELQSKNVEQQKLQELFMAKHAEESRLVEEKVWKMESEAETLASKKTELEMMVTNLEERIEQLIEVSKISENKMQDLLQNISTLESENQDIQEKLQAKLQDKAEETEGLQKDIVRHEQHIALLENQVSDLHDSLEEKEQLHQQFKEREKQLEDQRTEIQASLAAAESTLAETKKQYDLMLESKQLELNKHLKEISQRNDQAINDIRRKFELEKLDIINHEKEKADKLVGEMERQCDKKLAESKEDSKQSLMRVQEEHASLVSRIQQEHDKKEMDLRADHDVELKHVQLQAEDELREKTISMRKEHEVQLKALRCQHEDECRKLQEELELQKSKEERQRALLQLQWKVMDGHPKEDQEVTSKKDYSISSIKMRDTNGGKRSQYALTRPINEEKDSPYLRATQTPVANTLKKVEKENTGGMMNIPKHSRKVTRREYEFETSNGRTITKRKTKSTVMFEDPTKHKRMATPKTKTNKDAVKVFKGGSQTQTRPSNIGDLFSEGSLNPYVDDPYAFD</sequence>
<keyword evidence="1 2" id="KW-0175">Coiled coil</keyword>
<evidence type="ECO:0000256" key="3">
    <source>
        <dbReference type="SAM" id="MobiDB-lite"/>
    </source>
</evidence>
<evidence type="ECO:0000256" key="1">
    <source>
        <dbReference type="ARBA" id="ARBA00023054"/>
    </source>
</evidence>
<dbReference type="GO" id="GO:0007131">
    <property type="term" value="P:reciprocal meiotic recombination"/>
    <property type="evidence" value="ECO:0007669"/>
    <property type="project" value="TreeGrafter"/>
</dbReference>
<dbReference type="FunCoup" id="A0A200QUU0">
    <property type="interactions" value="675"/>
</dbReference>
<dbReference type="OrthoDB" id="783434at2759"/>
<comment type="caution">
    <text evidence="4">The sequence shown here is derived from an EMBL/GenBank/DDBJ whole genome shotgun (WGS) entry which is preliminary data.</text>
</comment>
<feature type="coiled-coil region" evidence="2">
    <location>
        <begin position="683"/>
        <end position="710"/>
    </location>
</feature>
<dbReference type="InParanoid" id="A0A200QUU0"/>
<dbReference type="EMBL" id="MVGT01001060">
    <property type="protein sequence ID" value="OVA14205.1"/>
    <property type="molecule type" value="Genomic_DNA"/>
</dbReference>
<dbReference type="PANTHER" id="PTHR23160:SF3">
    <property type="entry name" value="SYNAPTONEMAL COMPLEX PROTEIN 1-RELATED"/>
    <property type="match status" value="1"/>
</dbReference>
<gene>
    <name evidence="4" type="ORF">BVC80_9029g34</name>
</gene>